<evidence type="ECO:0008006" key="4">
    <source>
        <dbReference type="Google" id="ProtNLM"/>
    </source>
</evidence>
<dbReference type="EMBL" id="JACEGQ020000018">
    <property type="protein sequence ID" value="KAH8481887.1"/>
    <property type="molecule type" value="Genomic_DNA"/>
</dbReference>
<feature type="compositionally biased region" description="Basic residues" evidence="1">
    <location>
        <begin position="12"/>
        <end position="21"/>
    </location>
</feature>
<reference evidence="2" key="1">
    <citation type="journal article" date="2021" name="J. Hered.">
        <title>Genome Assembly of Salicaceae Populus deltoides (Eastern Cottonwood) I-69 Based on Nanopore Sequencing and Hi-C Technologies.</title>
        <authorList>
            <person name="Bai S."/>
            <person name="Wu H."/>
            <person name="Zhang J."/>
            <person name="Pan Z."/>
            <person name="Zhao W."/>
            <person name="Li Z."/>
            <person name="Tong C."/>
        </authorList>
    </citation>
    <scope>NUCLEOTIDE SEQUENCE</scope>
    <source>
        <tissue evidence="2">Leaf</tissue>
    </source>
</reference>
<dbReference type="Proteomes" id="UP000807159">
    <property type="component" value="Chromosome 18"/>
</dbReference>
<dbReference type="Gene3D" id="2.60.40.150">
    <property type="entry name" value="C2 domain"/>
    <property type="match status" value="1"/>
</dbReference>
<keyword evidence="3" id="KW-1185">Reference proteome</keyword>
<gene>
    <name evidence="2" type="ORF">H0E87_029383</name>
</gene>
<protein>
    <recommendedName>
        <fullName evidence="4">C2 domain-containing protein</fullName>
    </recommendedName>
</protein>
<comment type="caution">
    <text evidence="2">The sequence shown here is derived from an EMBL/GenBank/DDBJ whole genome shotgun (WGS) entry which is preliminary data.</text>
</comment>
<organism evidence="2 3">
    <name type="scientific">Populus deltoides</name>
    <name type="common">Eastern poplar</name>
    <name type="synonym">Eastern cottonwood</name>
    <dbReference type="NCBI Taxonomy" id="3696"/>
    <lineage>
        <taxon>Eukaryota</taxon>
        <taxon>Viridiplantae</taxon>
        <taxon>Streptophyta</taxon>
        <taxon>Embryophyta</taxon>
        <taxon>Tracheophyta</taxon>
        <taxon>Spermatophyta</taxon>
        <taxon>Magnoliopsida</taxon>
        <taxon>eudicotyledons</taxon>
        <taxon>Gunneridae</taxon>
        <taxon>Pentapetalae</taxon>
        <taxon>rosids</taxon>
        <taxon>fabids</taxon>
        <taxon>Malpighiales</taxon>
        <taxon>Salicaceae</taxon>
        <taxon>Saliceae</taxon>
        <taxon>Populus</taxon>
    </lineage>
</organism>
<feature type="region of interest" description="Disordered" evidence="1">
    <location>
        <begin position="1"/>
        <end position="21"/>
    </location>
</feature>
<evidence type="ECO:0000313" key="3">
    <source>
        <dbReference type="Proteomes" id="UP000807159"/>
    </source>
</evidence>
<dbReference type="PANTHER" id="PTHR38365">
    <property type="entry name" value="C2 DOMAIN-CONTAINING PROTEIN-RELATED"/>
    <property type="match status" value="1"/>
</dbReference>
<accession>A0A8T2WQ91</accession>
<evidence type="ECO:0000256" key="1">
    <source>
        <dbReference type="SAM" id="MobiDB-lite"/>
    </source>
</evidence>
<name>A0A8T2WQ91_POPDE</name>
<dbReference type="AlphaFoldDB" id="A0A8T2WQ91"/>
<dbReference type="PANTHER" id="PTHR38365:SF1">
    <property type="entry name" value="C2 DOMAIN-CONTAINING PROTEIN"/>
    <property type="match status" value="1"/>
</dbReference>
<evidence type="ECO:0000313" key="2">
    <source>
        <dbReference type="EMBL" id="KAH8481887.1"/>
    </source>
</evidence>
<dbReference type="InterPro" id="IPR035892">
    <property type="entry name" value="C2_domain_sf"/>
</dbReference>
<sequence length="191" mass="21863">MNNTDMTEVQKKQRASLYRKRGRSNKDLTNTIMNRRKLTQNKRIANERDNRIGLVLSIHHAEGIDNPSNYPSVFNRNIYCVLFWVYPDDQLATEFVSGSPDLAWNQKYRIELDESRDCRFLHVEVLRCGSSSESNPGTSNGMKLVGRAKIPLPDLSGKTEGRYGLVRLEEDGYKAEGHITLSMKLIKIDQS</sequence>
<proteinExistence type="predicted"/>
<dbReference type="SUPFAM" id="SSF49562">
    <property type="entry name" value="C2 domain (Calcium/lipid-binding domain, CaLB)"/>
    <property type="match status" value="1"/>
</dbReference>